<feature type="transmembrane region" description="Helical" evidence="7">
    <location>
        <begin position="59"/>
        <end position="82"/>
    </location>
</feature>
<proteinExistence type="inferred from homology"/>
<name>S5VG52_STRC3</name>
<dbReference type="KEGG" id="sci:B446_02690"/>
<evidence type="ECO:0000313" key="9">
    <source>
        <dbReference type="Proteomes" id="UP000015423"/>
    </source>
</evidence>
<dbReference type="RefSeq" id="WP_020937854.1">
    <property type="nucleotide sequence ID" value="NC_021985.1"/>
</dbReference>
<dbReference type="PATRIC" id="fig|1214242.5.peg.555"/>
<sequence length="92" mass="9676">MGILAWIIIGLLAGAIAKALMPGKDPGGIIITMLIGIAGGLLGGWLGKVIFHVDSIDGFFDLSTWIAAIVGSLILLALYRVFTGNRHSHRHA</sequence>
<dbReference type="eggNOG" id="COG2261">
    <property type="taxonomic scope" value="Bacteria"/>
</dbReference>
<comment type="subcellular location">
    <subcellularLocation>
        <location evidence="1">Cell membrane</location>
        <topology evidence="1">Multi-pass membrane protein</topology>
    </subcellularLocation>
</comment>
<dbReference type="PANTHER" id="PTHR33884:SF3">
    <property type="entry name" value="UPF0410 PROTEIN YMGE"/>
    <property type="match status" value="1"/>
</dbReference>
<dbReference type="Proteomes" id="UP000015423">
    <property type="component" value="Chromosome"/>
</dbReference>
<feature type="transmembrane region" description="Helical" evidence="7">
    <location>
        <begin position="27"/>
        <end position="47"/>
    </location>
</feature>
<accession>S5VG52</accession>
<evidence type="ECO:0008006" key="10">
    <source>
        <dbReference type="Google" id="ProtNLM"/>
    </source>
</evidence>
<keyword evidence="4 7" id="KW-0812">Transmembrane</keyword>
<keyword evidence="6 7" id="KW-0472">Membrane</keyword>
<dbReference type="GO" id="GO:0005886">
    <property type="term" value="C:plasma membrane"/>
    <property type="evidence" value="ECO:0007669"/>
    <property type="project" value="UniProtKB-SubCell"/>
</dbReference>
<protein>
    <recommendedName>
        <fullName evidence="10">GlsB/YeaQ/YmgE family stress response membrane protein</fullName>
    </recommendedName>
</protein>
<evidence type="ECO:0000256" key="4">
    <source>
        <dbReference type="ARBA" id="ARBA00022692"/>
    </source>
</evidence>
<evidence type="ECO:0000256" key="5">
    <source>
        <dbReference type="ARBA" id="ARBA00022989"/>
    </source>
</evidence>
<dbReference type="HOGENOM" id="CLU_160040_2_3_11"/>
<dbReference type="STRING" id="1214242.B446_02690"/>
<keyword evidence="3" id="KW-1003">Cell membrane</keyword>
<evidence type="ECO:0000256" key="1">
    <source>
        <dbReference type="ARBA" id="ARBA00004651"/>
    </source>
</evidence>
<dbReference type="AlphaFoldDB" id="S5VG52"/>
<keyword evidence="5 7" id="KW-1133">Transmembrane helix</keyword>
<keyword evidence="9" id="KW-1185">Reference proteome</keyword>
<evidence type="ECO:0000313" key="8">
    <source>
        <dbReference type="EMBL" id="AGS67370.1"/>
    </source>
</evidence>
<evidence type="ECO:0000256" key="2">
    <source>
        <dbReference type="ARBA" id="ARBA00011006"/>
    </source>
</evidence>
<reference evidence="8 9" key="2">
    <citation type="journal article" date="2013" name="J. Biotechnol.">
        <title>Complete genome sequence of the kirromycin producer Streptomyces collinus Tu 365 consisting of a linear chromosome and two linear plasmids.</title>
        <authorList>
            <person name="Ruckert C."/>
            <person name="Szczepanowski R."/>
            <person name="Albersmeier A."/>
            <person name="Goesmann A."/>
            <person name="Iftime D."/>
            <person name="Musiol E.M."/>
            <person name="Blin K."/>
            <person name="Wohlleben W."/>
            <person name="Puhler A."/>
            <person name="Kalinowski J."/>
            <person name="Weber T."/>
        </authorList>
    </citation>
    <scope>NUCLEOTIDE SEQUENCE [LARGE SCALE GENOMIC DNA]</scope>
    <source>
        <strain evidence="9">DSM 40733 / Tue 365</strain>
    </source>
</reference>
<comment type="similarity">
    <text evidence="2">Belongs to the UPF0410 family.</text>
</comment>
<dbReference type="InterPro" id="IPR007341">
    <property type="entry name" value="Transgly_assoc"/>
</dbReference>
<reference evidence="9" key="1">
    <citation type="submission" date="2012-10" db="EMBL/GenBank/DDBJ databases">
        <title>The complete genome sequence of Streptomyces collinus Tu 365.</title>
        <authorList>
            <person name="Ruckert C."/>
            <person name="Szczepanowski R."/>
            <person name="Goesmann A."/>
            <person name="Pross E.K."/>
            <person name="Musiol E.M."/>
            <person name="Blin K."/>
            <person name="Wohlleben W."/>
            <person name="Puhler A."/>
            <person name="Weber T."/>
            <person name="Kalinowski J."/>
        </authorList>
    </citation>
    <scope>NUCLEOTIDE SEQUENCE [LARGE SCALE GENOMIC DNA]</scope>
    <source>
        <strain evidence="9">DSM 40733 / Tue 365</strain>
    </source>
</reference>
<gene>
    <name evidence="8" type="ORF">B446_02690</name>
</gene>
<evidence type="ECO:0000256" key="7">
    <source>
        <dbReference type="SAM" id="Phobius"/>
    </source>
</evidence>
<dbReference type="PANTHER" id="PTHR33884">
    <property type="entry name" value="UPF0410 PROTEIN YMGE"/>
    <property type="match status" value="1"/>
</dbReference>
<evidence type="ECO:0000256" key="3">
    <source>
        <dbReference type="ARBA" id="ARBA00022475"/>
    </source>
</evidence>
<organism evidence="8 9">
    <name type="scientific">Streptomyces collinus (strain DSM 40733 / Tue 365)</name>
    <dbReference type="NCBI Taxonomy" id="1214242"/>
    <lineage>
        <taxon>Bacteria</taxon>
        <taxon>Bacillati</taxon>
        <taxon>Actinomycetota</taxon>
        <taxon>Actinomycetes</taxon>
        <taxon>Kitasatosporales</taxon>
        <taxon>Streptomycetaceae</taxon>
        <taxon>Streptomyces</taxon>
    </lineage>
</organism>
<dbReference type="EMBL" id="CP006259">
    <property type="protein sequence ID" value="AGS67370.1"/>
    <property type="molecule type" value="Genomic_DNA"/>
</dbReference>
<evidence type="ECO:0000256" key="6">
    <source>
        <dbReference type="ARBA" id="ARBA00023136"/>
    </source>
</evidence>
<dbReference type="Pfam" id="PF04226">
    <property type="entry name" value="Transgly_assoc"/>
    <property type="match status" value="1"/>
</dbReference>